<evidence type="ECO:0000256" key="1">
    <source>
        <dbReference type="ARBA" id="ARBA00005541"/>
    </source>
</evidence>
<dbReference type="Pfam" id="PF05816">
    <property type="entry name" value="TelA"/>
    <property type="match status" value="1"/>
</dbReference>
<protein>
    <submittedName>
        <fullName evidence="4">Toxic anion resistance protein</fullName>
    </submittedName>
</protein>
<dbReference type="Proteomes" id="UP000760480">
    <property type="component" value="Unassembled WGS sequence"/>
</dbReference>
<evidence type="ECO:0000256" key="3">
    <source>
        <dbReference type="SAM" id="MobiDB-lite"/>
    </source>
</evidence>
<dbReference type="InterPro" id="IPR008863">
    <property type="entry name" value="Toxic_anion-R_TelA"/>
</dbReference>
<accession>A0ABX1TP87</accession>
<comment type="similarity">
    <text evidence="1 2">Belongs to the TelA family.</text>
</comment>
<evidence type="ECO:0000313" key="5">
    <source>
        <dbReference type="Proteomes" id="UP000760480"/>
    </source>
</evidence>
<feature type="region of interest" description="Disordered" evidence="3">
    <location>
        <begin position="375"/>
        <end position="397"/>
    </location>
</feature>
<proteinExistence type="inferred from homology"/>
<keyword evidence="5" id="KW-1185">Reference proteome</keyword>
<dbReference type="PANTHER" id="PTHR38432:SF1">
    <property type="entry name" value="TELA-LIKE PROTEIN SAOUHSC_01408"/>
    <property type="match status" value="1"/>
</dbReference>
<comment type="caution">
    <text evidence="4">The sequence shown here is derived from an EMBL/GenBank/DDBJ whole genome shotgun (WGS) entry which is preliminary data.</text>
</comment>
<dbReference type="PIRSF" id="PIRSF026508">
    <property type="entry name" value="TelA"/>
    <property type="match status" value="1"/>
</dbReference>
<sequence length="397" mass="44011">MTTPPPVPTTAPPTLPALPEVFAAALPQVQQDLAARAPAPDQDQRQVTALMTEIDLRDSNSIIFFGSKAQEQLTTISDSMLEGVRNKDTGPAGSALNDMVGVLRGFDLDELDPNKKPGFFAKLFGKAKPLTKIVQQYELVRNQIDQISNALERHKTQLLTDITTLDRLYDANLDYFHTLELYIQAGEDKLQAVDTEELPALEREVTASEDMVQAQRLRDLRAARDDLERRVHDLKLTRQVTMQSLPSIRLVQENDKSLIGKINSTLVNTVPLWRQQLAQAITIYRSGEAAKTVKAASDLTNQLLEANAENLRQANVQARTEIERGVFDIETVKKANQTLIATIEDSLRIADEGRRRRQEASTQLEACETELRQALASAQARTRQPAPPPVPPAGGGR</sequence>
<organism evidence="4 5">
    <name type="scientific">Candidatus Competibacter phosphatis</name>
    <dbReference type="NCBI Taxonomy" id="221280"/>
    <lineage>
        <taxon>Bacteria</taxon>
        <taxon>Pseudomonadati</taxon>
        <taxon>Pseudomonadota</taxon>
        <taxon>Gammaproteobacteria</taxon>
        <taxon>Candidatus Competibacteraceae</taxon>
        <taxon>Candidatus Competibacter</taxon>
    </lineage>
</organism>
<gene>
    <name evidence="4" type="ORF">E4P82_19835</name>
</gene>
<reference evidence="4 5" key="1">
    <citation type="submission" date="2019-03" db="EMBL/GenBank/DDBJ databases">
        <title>Metabolic reconstructions from genomes of highly enriched 'Candidatus Accumulibacter' and 'Candidatus Competibacter' bioreactor populations.</title>
        <authorList>
            <person name="Annavajhala M.K."/>
            <person name="Welles L."/>
            <person name="Abbas B."/>
            <person name="Sorokin D."/>
            <person name="Park H."/>
            <person name="Van Loosdrecht M."/>
            <person name="Chandran K."/>
        </authorList>
    </citation>
    <scope>NUCLEOTIDE SEQUENCE [LARGE SCALE GENOMIC DNA]</scope>
    <source>
        <strain evidence="4 5">SBR_G</strain>
    </source>
</reference>
<dbReference type="RefSeq" id="WP_169250516.1">
    <property type="nucleotide sequence ID" value="NZ_SPMZ01000082.1"/>
</dbReference>
<dbReference type="PANTHER" id="PTHR38432">
    <property type="entry name" value="TELA-LIKE PROTEIN SAOUHSC_01408"/>
    <property type="match status" value="1"/>
</dbReference>
<feature type="compositionally biased region" description="Pro residues" evidence="3">
    <location>
        <begin position="385"/>
        <end position="397"/>
    </location>
</feature>
<evidence type="ECO:0000256" key="2">
    <source>
        <dbReference type="PIRNR" id="PIRNR026508"/>
    </source>
</evidence>
<evidence type="ECO:0000313" key="4">
    <source>
        <dbReference type="EMBL" id="NMQ21250.1"/>
    </source>
</evidence>
<dbReference type="EMBL" id="SPMZ01000082">
    <property type="protein sequence ID" value="NMQ21250.1"/>
    <property type="molecule type" value="Genomic_DNA"/>
</dbReference>
<name>A0ABX1TP87_9GAMM</name>